<dbReference type="GO" id="GO:0000166">
    <property type="term" value="F:nucleotide binding"/>
    <property type="evidence" value="ECO:0007669"/>
    <property type="project" value="UniProtKB-KW"/>
</dbReference>
<dbReference type="GO" id="GO:0009423">
    <property type="term" value="P:chorismate biosynthetic process"/>
    <property type="evidence" value="ECO:0007669"/>
    <property type="project" value="UniProtKB-UniRule"/>
</dbReference>
<dbReference type="Pfam" id="PF24621">
    <property type="entry name" value="DHQS_C"/>
    <property type="match status" value="1"/>
</dbReference>
<keyword evidence="11 18" id="KW-0479">Metal-binding</keyword>
<dbReference type="InterPro" id="IPR030960">
    <property type="entry name" value="DHQS/DOIS_N"/>
</dbReference>
<evidence type="ECO:0000256" key="6">
    <source>
        <dbReference type="ARBA" id="ARBA00005412"/>
    </source>
</evidence>
<keyword evidence="15 18" id="KW-0057">Aromatic amino acid biosynthesis</keyword>
<comment type="subcellular location">
    <subcellularLocation>
        <location evidence="4 18">Cytoplasm</location>
    </subcellularLocation>
</comment>
<dbReference type="EC" id="4.2.3.4" evidence="7 18"/>
<dbReference type="NCBIfam" id="TIGR01357">
    <property type="entry name" value="aroB"/>
    <property type="match status" value="1"/>
</dbReference>
<dbReference type="EMBL" id="SADE01000002">
    <property type="protein sequence ID" value="RVU36488.1"/>
    <property type="molecule type" value="Genomic_DNA"/>
</dbReference>
<evidence type="ECO:0000313" key="21">
    <source>
        <dbReference type="EMBL" id="RVU36488.1"/>
    </source>
</evidence>
<dbReference type="OrthoDB" id="9806583at2"/>
<dbReference type="InterPro" id="IPR030963">
    <property type="entry name" value="DHQ_synth_fam"/>
</dbReference>
<reference evidence="22" key="1">
    <citation type="submission" date="2019-01" db="EMBL/GenBank/DDBJ databases">
        <title>Gri0909 isolated from a small marine red alga.</title>
        <authorList>
            <person name="Kim J."/>
            <person name="Jeong S.E."/>
            <person name="Jeon C.O."/>
        </authorList>
    </citation>
    <scope>NUCLEOTIDE SEQUENCE [LARGE SCALE GENOMIC DNA]</scope>
    <source>
        <strain evidence="22">Gri0909</strain>
    </source>
</reference>
<dbReference type="RefSeq" id="WP_127765964.1">
    <property type="nucleotide sequence ID" value="NZ_SADE01000002.1"/>
</dbReference>
<evidence type="ECO:0000256" key="17">
    <source>
        <dbReference type="ARBA" id="ARBA00023285"/>
    </source>
</evidence>
<dbReference type="InterPro" id="IPR016037">
    <property type="entry name" value="DHQ_synth_AroB"/>
</dbReference>
<dbReference type="PANTHER" id="PTHR43622">
    <property type="entry name" value="3-DEHYDROQUINATE SYNTHASE"/>
    <property type="match status" value="1"/>
</dbReference>
<keyword evidence="14 18" id="KW-0520">NAD</keyword>
<keyword evidence="13 18" id="KW-0862">Zinc</keyword>
<evidence type="ECO:0000256" key="4">
    <source>
        <dbReference type="ARBA" id="ARBA00004496"/>
    </source>
</evidence>
<evidence type="ECO:0000256" key="7">
    <source>
        <dbReference type="ARBA" id="ARBA00013031"/>
    </source>
</evidence>
<evidence type="ECO:0000256" key="10">
    <source>
        <dbReference type="ARBA" id="ARBA00022605"/>
    </source>
</evidence>
<feature type="domain" description="3-dehydroquinate synthase C-terminal" evidence="20">
    <location>
        <begin position="195"/>
        <end position="349"/>
    </location>
</feature>
<dbReference type="GO" id="GO:0003856">
    <property type="term" value="F:3-dehydroquinate synthase activity"/>
    <property type="evidence" value="ECO:0007669"/>
    <property type="project" value="UniProtKB-UniRule"/>
</dbReference>
<accession>A0A3S2Z920</accession>
<feature type="binding site" evidence="18">
    <location>
        <begin position="119"/>
        <end position="123"/>
    </location>
    <ligand>
        <name>NAD(+)</name>
        <dbReference type="ChEBI" id="CHEBI:57540"/>
    </ligand>
</feature>
<dbReference type="UniPathway" id="UPA00053">
    <property type="reaction ID" value="UER00085"/>
</dbReference>
<dbReference type="AlphaFoldDB" id="A0A3S2Z920"/>
<evidence type="ECO:0000256" key="12">
    <source>
        <dbReference type="ARBA" id="ARBA00022741"/>
    </source>
</evidence>
<comment type="caution">
    <text evidence="21">The sequence shown here is derived from an EMBL/GenBank/DDBJ whole genome shotgun (WGS) entry which is preliminary data.</text>
</comment>
<evidence type="ECO:0000256" key="1">
    <source>
        <dbReference type="ARBA" id="ARBA00001393"/>
    </source>
</evidence>
<comment type="cofactor">
    <cofactor evidence="18">
        <name>Co(2+)</name>
        <dbReference type="ChEBI" id="CHEBI:48828"/>
    </cofactor>
    <cofactor evidence="18">
        <name>Zn(2+)</name>
        <dbReference type="ChEBI" id="CHEBI:29105"/>
    </cofactor>
    <text evidence="18">Binds 1 divalent metal cation per subunit. Can use either Co(2+) or Zn(2+).</text>
</comment>
<evidence type="ECO:0000256" key="3">
    <source>
        <dbReference type="ARBA" id="ARBA00003485"/>
    </source>
</evidence>
<evidence type="ECO:0000256" key="15">
    <source>
        <dbReference type="ARBA" id="ARBA00023141"/>
    </source>
</evidence>
<dbReference type="Gene3D" id="3.40.50.1970">
    <property type="match status" value="1"/>
</dbReference>
<dbReference type="GO" id="GO:0046872">
    <property type="term" value="F:metal ion binding"/>
    <property type="evidence" value="ECO:0007669"/>
    <property type="project" value="UniProtKB-KW"/>
</dbReference>
<dbReference type="SUPFAM" id="SSF56796">
    <property type="entry name" value="Dehydroquinate synthase-like"/>
    <property type="match status" value="1"/>
</dbReference>
<keyword evidence="17 18" id="KW-0170">Cobalt</keyword>
<evidence type="ECO:0000259" key="20">
    <source>
        <dbReference type="Pfam" id="PF24621"/>
    </source>
</evidence>
<dbReference type="Gene3D" id="1.20.1090.10">
    <property type="entry name" value="Dehydroquinate synthase-like - alpha domain"/>
    <property type="match status" value="1"/>
</dbReference>
<dbReference type="HAMAP" id="MF_00110">
    <property type="entry name" value="DHQ_synthase"/>
    <property type="match status" value="1"/>
</dbReference>
<gene>
    <name evidence="18" type="primary">aroB</name>
    <name evidence="21" type="ORF">EOI86_14945</name>
</gene>
<dbReference type="InterPro" id="IPR050071">
    <property type="entry name" value="Dehydroquinate_synthase"/>
</dbReference>
<evidence type="ECO:0000256" key="5">
    <source>
        <dbReference type="ARBA" id="ARBA00004661"/>
    </source>
</evidence>
<protein>
    <recommendedName>
        <fullName evidence="8 18">3-dehydroquinate synthase</fullName>
        <shortName evidence="18">DHQS</shortName>
        <ecNumber evidence="7 18">4.2.3.4</ecNumber>
    </recommendedName>
</protein>
<comment type="cofactor">
    <cofactor evidence="2 18">
        <name>NAD(+)</name>
        <dbReference type="ChEBI" id="CHEBI:57540"/>
    </cofactor>
</comment>
<evidence type="ECO:0000256" key="13">
    <source>
        <dbReference type="ARBA" id="ARBA00022833"/>
    </source>
</evidence>
<dbReference type="Pfam" id="PF01761">
    <property type="entry name" value="DHQ_synthase"/>
    <property type="match status" value="1"/>
</dbReference>
<feature type="binding site" evidence="18">
    <location>
        <begin position="143"/>
        <end position="144"/>
    </location>
    <ligand>
        <name>NAD(+)</name>
        <dbReference type="ChEBI" id="CHEBI:57540"/>
    </ligand>
</feature>
<feature type="binding site" evidence="18">
    <location>
        <position position="156"/>
    </location>
    <ligand>
        <name>NAD(+)</name>
        <dbReference type="ChEBI" id="CHEBI:57540"/>
    </ligand>
</feature>
<sequence length="386" mass="40915">MNASTAPVADLPEPRRVPVALGDRAYDILIGEDLIRRTGTLIRPVLTGNRVIVVTDETVAGLHLNTLTKSLDAAGLDHTAIVLPPGESTKSFDRYAGLMNELLALGLERKTTILAFGGGVIGDLAGFAAATALRGIPFVQIPTTLLAQVDSSVGGKTAINAPAGKNLVGAFYQPRMVLADTGILDSLPRRELLAGYAEVVKYGALGDLAFFEWLERHGATLIDGDPIDECRAARAEAVARSCAAKAAIVAQDEREGGLRALLNLGHTFGHALESRLGYGPDLLHGEAVAMGMAMAFSLSVRKGLCSGQDAERLNRHMASVGLRLKPTDIAGVDWDVDDLIKRMFKDKKVEAGRITFILARGLGDAFITADVDEADLRATLEDALAD</sequence>
<feature type="binding site" evidence="18">
    <location>
        <position position="165"/>
    </location>
    <ligand>
        <name>NAD(+)</name>
        <dbReference type="ChEBI" id="CHEBI:57540"/>
    </ligand>
</feature>
<comment type="function">
    <text evidence="3 18">Catalyzes the conversion of 3-deoxy-D-arabino-heptulosonate 7-phosphate (DAHP) to dehydroquinate (DHQ).</text>
</comment>
<keyword evidence="22" id="KW-1185">Reference proteome</keyword>
<feature type="binding site" evidence="18">
    <location>
        <position position="198"/>
    </location>
    <ligand>
        <name>Zn(2+)</name>
        <dbReference type="ChEBI" id="CHEBI:29105"/>
    </ligand>
</feature>
<evidence type="ECO:0000256" key="11">
    <source>
        <dbReference type="ARBA" id="ARBA00022723"/>
    </source>
</evidence>
<evidence type="ECO:0000256" key="16">
    <source>
        <dbReference type="ARBA" id="ARBA00023239"/>
    </source>
</evidence>
<name>A0A3S2Z920_9PROT</name>
<keyword evidence="10 18" id="KW-0028">Amino-acid biosynthesis</keyword>
<comment type="pathway">
    <text evidence="5 18">Metabolic intermediate biosynthesis; chorismate biosynthesis; chorismate from D-erythrose 4-phosphate and phosphoenolpyruvate: step 2/7.</text>
</comment>
<dbReference type="FunFam" id="3.40.50.1970:FF:000001">
    <property type="entry name" value="3-dehydroquinate synthase"/>
    <property type="match status" value="1"/>
</dbReference>
<dbReference type="PIRSF" id="PIRSF001455">
    <property type="entry name" value="DHQ_synth"/>
    <property type="match status" value="1"/>
</dbReference>
<feature type="domain" description="3-dehydroquinate synthase N-terminal" evidence="19">
    <location>
        <begin position="81"/>
        <end position="192"/>
    </location>
</feature>
<dbReference type="GO" id="GO:0009073">
    <property type="term" value="P:aromatic amino acid family biosynthetic process"/>
    <property type="evidence" value="ECO:0007669"/>
    <property type="project" value="UniProtKB-KW"/>
</dbReference>
<evidence type="ECO:0000256" key="2">
    <source>
        <dbReference type="ARBA" id="ARBA00001911"/>
    </source>
</evidence>
<dbReference type="GO" id="GO:0008652">
    <property type="term" value="P:amino acid biosynthetic process"/>
    <property type="evidence" value="ECO:0007669"/>
    <property type="project" value="UniProtKB-KW"/>
</dbReference>
<dbReference type="InterPro" id="IPR056179">
    <property type="entry name" value="DHQS_C"/>
</dbReference>
<dbReference type="GO" id="GO:0005737">
    <property type="term" value="C:cytoplasm"/>
    <property type="evidence" value="ECO:0007669"/>
    <property type="project" value="UniProtKB-SubCell"/>
</dbReference>
<comment type="similarity">
    <text evidence="6 18">Belongs to the sugar phosphate cyclases superfamily. Dehydroquinate synthase family.</text>
</comment>
<keyword evidence="16 18" id="KW-0456">Lyase</keyword>
<evidence type="ECO:0000256" key="9">
    <source>
        <dbReference type="ARBA" id="ARBA00022490"/>
    </source>
</evidence>
<dbReference type="CDD" id="cd08195">
    <property type="entry name" value="DHQS"/>
    <property type="match status" value="1"/>
</dbReference>
<evidence type="ECO:0000313" key="22">
    <source>
        <dbReference type="Proteomes" id="UP000287447"/>
    </source>
</evidence>
<comment type="catalytic activity">
    <reaction evidence="1 18">
        <text>7-phospho-2-dehydro-3-deoxy-D-arabino-heptonate = 3-dehydroquinate + phosphate</text>
        <dbReference type="Rhea" id="RHEA:21968"/>
        <dbReference type="ChEBI" id="CHEBI:32364"/>
        <dbReference type="ChEBI" id="CHEBI:43474"/>
        <dbReference type="ChEBI" id="CHEBI:58394"/>
        <dbReference type="EC" id="4.2.3.4"/>
    </reaction>
</comment>
<comment type="caution">
    <text evidence="18">Lacks conserved residue(s) required for the propagation of feature annotation.</text>
</comment>
<organism evidence="21 22">
    <name type="scientific">Hwanghaeella grinnelliae</name>
    <dbReference type="NCBI Taxonomy" id="2500179"/>
    <lineage>
        <taxon>Bacteria</taxon>
        <taxon>Pseudomonadati</taxon>
        <taxon>Pseudomonadota</taxon>
        <taxon>Alphaproteobacteria</taxon>
        <taxon>Rhodospirillales</taxon>
        <taxon>Rhodospirillaceae</taxon>
        <taxon>Hwanghaeella</taxon>
    </lineage>
</organism>
<evidence type="ECO:0000256" key="18">
    <source>
        <dbReference type="HAMAP-Rule" id="MF_00110"/>
    </source>
</evidence>
<proteinExistence type="inferred from homology"/>
<feature type="binding site" evidence="18">
    <location>
        <position position="266"/>
    </location>
    <ligand>
        <name>Zn(2+)</name>
        <dbReference type="ChEBI" id="CHEBI:29105"/>
    </ligand>
</feature>
<dbReference type="PANTHER" id="PTHR43622:SF7">
    <property type="entry name" value="3-DEHYDROQUINATE SYNTHASE, CHLOROPLASTIC"/>
    <property type="match status" value="1"/>
</dbReference>
<dbReference type="Proteomes" id="UP000287447">
    <property type="component" value="Unassembled WGS sequence"/>
</dbReference>
<evidence type="ECO:0000259" key="19">
    <source>
        <dbReference type="Pfam" id="PF01761"/>
    </source>
</evidence>
<feature type="binding site" evidence="18">
    <location>
        <position position="284"/>
    </location>
    <ligand>
        <name>Zn(2+)</name>
        <dbReference type="ChEBI" id="CHEBI:29105"/>
    </ligand>
</feature>
<evidence type="ECO:0000256" key="14">
    <source>
        <dbReference type="ARBA" id="ARBA00023027"/>
    </source>
</evidence>
<keyword evidence="9 18" id="KW-0963">Cytoplasm</keyword>
<keyword evidence="12 18" id="KW-0547">Nucleotide-binding</keyword>
<evidence type="ECO:0000256" key="8">
    <source>
        <dbReference type="ARBA" id="ARBA00017684"/>
    </source>
</evidence>